<dbReference type="Proteomes" id="UP000027586">
    <property type="component" value="Unassembled WGS sequence"/>
</dbReference>
<proteinExistence type="predicted"/>
<reference evidence="6" key="1">
    <citation type="submission" date="2013-08" db="EMBL/GenBank/DDBJ databases">
        <title>Gene expansion shapes genome architecture in the human pathogen Lichtheimia corymbifera: an evolutionary genomics analysis in the ancient terrestrial Mucorales (Mucoromycotina).</title>
        <authorList>
            <person name="Schwartze V.U."/>
            <person name="Winter S."/>
            <person name="Shelest E."/>
            <person name="Marcet-Houben M."/>
            <person name="Horn F."/>
            <person name="Wehner S."/>
            <person name="Hoffmann K."/>
            <person name="Riege K."/>
            <person name="Sammeth M."/>
            <person name="Nowrousian M."/>
            <person name="Valiante V."/>
            <person name="Linde J."/>
            <person name="Jacobsen I.D."/>
            <person name="Marz M."/>
            <person name="Brakhage A.A."/>
            <person name="Gabaldon T."/>
            <person name="Bocker S."/>
            <person name="Voigt K."/>
        </authorList>
    </citation>
    <scope>NUCLEOTIDE SEQUENCE [LARGE SCALE GENOMIC DNA]</scope>
    <source>
        <strain evidence="6">FSU 9682</strain>
    </source>
</reference>
<keyword evidence="7" id="KW-1185">Reference proteome</keyword>
<evidence type="ECO:0000256" key="1">
    <source>
        <dbReference type="ARBA" id="ARBA00004141"/>
    </source>
</evidence>
<comment type="caution">
    <text evidence="6">The sequence shown here is derived from an EMBL/GenBank/DDBJ whole genome shotgun (WGS) entry which is preliminary data.</text>
</comment>
<comment type="subcellular location">
    <subcellularLocation>
        <location evidence="1">Membrane</location>
        <topology evidence="1">Multi-pass membrane protein</topology>
    </subcellularLocation>
</comment>
<name>A0A068RYD8_9FUNG</name>
<dbReference type="OrthoDB" id="67317at2759"/>
<sequence>MKTFVSPGNAACCSVLSFCGIIFLFLLGLAFDARVEVLTEFMDDPDDPSATAQACFTAAIVYACFLAFCGCQSLVHKYNSRNQIQL</sequence>
<dbReference type="EMBL" id="CBTN010000024">
    <property type="protein sequence ID" value="CDH54607.1"/>
    <property type="molecule type" value="Genomic_DNA"/>
</dbReference>
<dbReference type="STRING" id="1263082.A0A068RYD8"/>
<dbReference type="VEuPathDB" id="FungiDB:LCOR_05837.1"/>
<dbReference type="InterPro" id="IPR056552">
    <property type="entry name" value="Ribonucl_Kappa"/>
</dbReference>
<gene>
    <name evidence="6" type="ORF">LCOR_05837.1</name>
</gene>
<evidence type="ECO:0000256" key="3">
    <source>
        <dbReference type="ARBA" id="ARBA00022989"/>
    </source>
</evidence>
<keyword evidence="2 5" id="KW-0812">Transmembrane</keyword>
<feature type="transmembrane region" description="Helical" evidence="5">
    <location>
        <begin position="12"/>
        <end position="31"/>
    </location>
</feature>
<protein>
    <submittedName>
        <fullName evidence="6">Uncharacterized protein</fullName>
    </submittedName>
</protein>
<keyword evidence="3 5" id="KW-1133">Transmembrane helix</keyword>
<dbReference type="AlphaFoldDB" id="A0A068RYD8"/>
<evidence type="ECO:0000256" key="4">
    <source>
        <dbReference type="ARBA" id="ARBA00023136"/>
    </source>
</evidence>
<evidence type="ECO:0000256" key="5">
    <source>
        <dbReference type="SAM" id="Phobius"/>
    </source>
</evidence>
<dbReference type="GO" id="GO:0004521">
    <property type="term" value="F:RNA endonuclease activity"/>
    <property type="evidence" value="ECO:0007669"/>
    <property type="project" value="InterPro"/>
</dbReference>
<feature type="transmembrane region" description="Helical" evidence="5">
    <location>
        <begin position="51"/>
        <end position="75"/>
    </location>
</feature>
<dbReference type="Pfam" id="PF23489">
    <property type="entry name" value="V-ATPase_su_f"/>
    <property type="match status" value="1"/>
</dbReference>
<evidence type="ECO:0000256" key="2">
    <source>
        <dbReference type="ARBA" id="ARBA00022692"/>
    </source>
</evidence>
<organism evidence="6 7">
    <name type="scientific">Lichtheimia corymbifera JMRC:FSU:9682</name>
    <dbReference type="NCBI Taxonomy" id="1263082"/>
    <lineage>
        <taxon>Eukaryota</taxon>
        <taxon>Fungi</taxon>
        <taxon>Fungi incertae sedis</taxon>
        <taxon>Mucoromycota</taxon>
        <taxon>Mucoromycotina</taxon>
        <taxon>Mucoromycetes</taxon>
        <taxon>Mucorales</taxon>
        <taxon>Lichtheimiaceae</taxon>
        <taxon>Lichtheimia</taxon>
    </lineage>
</organism>
<evidence type="ECO:0000313" key="7">
    <source>
        <dbReference type="Proteomes" id="UP000027586"/>
    </source>
</evidence>
<evidence type="ECO:0000313" key="6">
    <source>
        <dbReference type="EMBL" id="CDH54607.1"/>
    </source>
</evidence>
<keyword evidence="4 5" id="KW-0472">Membrane</keyword>
<accession>A0A068RYD8</accession>
<dbReference type="InterPro" id="IPR026770">
    <property type="entry name" value="RNase_K"/>
</dbReference>
<dbReference type="GO" id="GO:0016020">
    <property type="term" value="C:membrane"/>
    <property type="evidence" value="ECO:0007669"/>
    <property type="project" value="UniProtKB-SubCell"/>
</dbReference>
<dbReference type="PANTHER" id="PTHR31733">
    <property type="entry name" value="RIBONUCLEASE KAPPA"/>
    <property type="match status" value="1"/>
</dbReference>